<organism evidence="1">
    <name type="scientific">Cupriavidus taiwanensis</name>
    <dbReference type="NCBI Taxonomy" id="164546"/>
    <lineage>
        <taxon>Bacteria</taxon>
        <taxon>Pseudomonadati</taxon>
        <taxon>Pseudomonadota</taxon>
        <taxon>Betaproteobacteria</taxon>
        <taxon>Burkholderiales</taxon>
        <taxon>Burkholderiaceae</taxon>
        <taxon>Cupriavidus</taxon>
    </lineage>
</organism>
<protein>
    <submittedName>
        <fullName evidence="1">Uncharacterized protein</fullName>
    </submittedName>
</protein>
<dbReference type="EMBL" id="OFSQ01000039">
    <property type="protein sequence ID" value="SOY73044.1"/>
    <property type="molecule type" value="Genomic_DNA"/>
</dbReference>
<sequence>MRKANLRFDSQQWPSSRSTSHIAITFQARHWDYAGLYISRPFQGRLQPSDKFLELSRRLISPDGSPALGTVA</sequence>
<comment type="caution">
    <text evidence="1">The sequence shown here is derived from an EMBL/GenBank/DDBJ whole genome shotgun (WGS) entry which is preliminary data.</text>
</comment>
<evidence type="ECO:0000313" key="1">
    <source>
        <dbReference type="EMBL" id="SOY73044.1"/>
    </source>
</evidence>
<accession>A0A375CJV9</accession>
<reference evidence="1" key="1">
    <citation type="submission" date="2018-01" db="EMBL/GenBank/DDBJ databases">
        <authorList>
            <person name="Clerissi C."/>
        </authorList>
    </citation>
    <scope>NUCLEOTIDE SEQUENCE</scope>
    <source>
        <strain evidence="1">Cupriavidus sp. LMG 19464</strain>
    </source>
</reference>
<dbReference type="AlphaFoldDB" id="A0A375CJV9"/>
<gene>
    <name evidence="1" type="ORF">CBM2587_P10011</name>
</gene>
<proteinExistence type="predicted"/>
<name>A0A375CJV9_9BURK</name>
<dbReference type="Proteomes" id="UP000256780">
    <property type="component" value="Plasmid CBM2587_p"/>
</dbReference>